<organism evidence="4 5">
    <name type="scientific">Candidatus Pantoea symbiotica</name>
    <dbReference type="NCBI Taxonomy" id="1884370"/>
    <lineage>
        <taxon>Bacteria</taxon>
        <taxon>Pseudomonadati</taxon>
        <taxon>Pseudomonadota</taxon>
        <taxon>Gammaproteobacteria</taxon>
        <taxon>Enterobacterales</taxon>
        <taxon>Erwiniaceae</taxon>
        <taxon>Pantoea</taxon>
    </lineage>
</organism>
<name>A0A1I3Q9F8_9GAMM</name>
<evidence type="ECO:0000256" key="2">
    <source>
        <dbReference type="SAM" id="Phobius"/>
    </source>
</evidence>
<evidence type="ECO:0000259" key="3">
    <source>
        <dbReference type="Pfam" id="PF19077"/>
    </source>
</evidence>
<evidence type="ECO:0000313" key="5">
    <source>
        <dbReference type="Proteomes" id="UP000198841"/>
    </source>
</evidence>
<feature type="compositionally biased region" description="Polar residues" evidence="1">
    <location>
        <begin position="330"/>
        <end position="348"/>
    </location>
</feature>
<dbReference type="RefSeq" id="WP_008107972.1">
    <property type="nucleotide sequence ID" value="NZ_FOSD01000001.1"/>
</dbReference>
<evidence type="ECO:0000256" key="1">
    <source>
        <dbReference type="SAM" id="MobiDB-lite"/>
    </source>
</evidence>
<dbReference type="EMBL" id="FOSD01000001">
    <property type="protein sequence ID" value="SFJ30310.1"/>
    <property type="molecule type" value="Genomic_DNA"/>
</dbReference>
<feature type="transmembrane region" description="Helical" evidence="2">
    <location>
        <begin position="137"/>
        <end position="157"/>
    </location>
</feature>
<reference evidence="4 5" key="1">
    <citation type="submission" date="2016-10" db="EMBL/GenBank/DDBJ databases">
        <authorList>
            <person name="Varghese N."/>
            <person name="Submissions S."/>
        </authorList>
    </citation>
    <scope>NUCLEOTIDE SEQUENCE [LARGE SCALE GENOMIC DNA]</scope>
    <source>
        <strain evidence="4 5">YR512</strain>
    </source>
</reference>
<keyword evidence="5" id="KW-1185">Reference proteome</keyword>
<proteinExistence type="predicted"/>
<keyword evidence="2" id="KW-0812">Transmembrane</keyword>
<comment type="caution">
    <text evidence="4">The sequence shown here is derived from an EMBL/GenBank/DDBJ whole genome shotgun (WGS) entry which is preliminary data.</text>
</comment>
<dbReference type="Proteomes" id="UP000198841">
    <property type="component" value="Unassembled WGS sequence"/>
</dbReference>
<feature type="region of interest" description="Disordered" evidence="1">
    <location>
        <begin position="328"/>
        <end position="348"/>
    </location>
</feature>
<feature type="domain" description="Bacterial Ig-like" evidence="3">
    <location>
        <begin position="200"/>
        <end position="287"/>
    </location>
</feature>
<sequence length="348" mass="36268">MVDVNLAVVSGQRIIQAESLSASSNPVTIKAVKGARYVLAEGDKLVGPQNITVKRSGKNLWLMLEGHDQPQLIIENYYDHPGELIGRGEAGDWHNYSSANADRAEDPAALQDGEMSPVLLSQENAAQLENLSVDSNALAMGLIAVGVLGTAAALVFITGDNHKDDKHDAAPPEAIEELPTDDTANGKALIDNITDDVGAEQGAIAPEATSDDSQPTLSGSGLQPDSSVEISDNGSVIGTAVVDAAGNWQFTPEAPLTDGQHEFVVVVTDPQGAVSAPSDPAVVIIDTSSVPAAEALSMEDLLPADSDLMSWAQLSLPEELNAESLVSPVNDHTSNTLDDLSSTGHFPV</sequence>
<dbReference type="InterPro" id="IPR044016">
    <property type="entry name" value="Big_13"/>
</dbReference>
<protein>
    <recommendedName>
        <fullName evidence="3">Bacterial Ig-like domain-containing protein</fullName>
    </recommendedName>
</protein>
<evidence type="ECO:0000313" key="4">
    <source>
        <dbReference type="EMBL" id="SFJ30310.1"/>
    </source>
</evidence>
<dbReference type="Gene3D" id="3.30.420.430">
    <property type="match status" value="2"/>
</dbReference>
<keyword evidence="2" id="KW-0472">Membrane</keyword>
<gene>
    <name evidence="4" type="ORF">SAMN05518863_10157</name>
</gene>
<feature type="region of interest" description="Disordered" evidence="1">
    <location>
        <begin position="206"/>
        <end position="230"/>
    </location>
</feature>
<dbReference type="Pfam" id="PF19077">
    <property type="entry name" value="Big_13"/>
    <property type="match status" value="1"/>
</dbReference>
<accession>A0A1I3Q9F8</accession>
<feature type="compositionally biased region" description="Polar residues" evidence="1">
    <location>
        <begin position="211"/>
        <end position="230"/>
    </location>
</feature>
<keyword evidence="2" id="KW-1133">Transmembrane helix</keyword>